<accession>A0A8S5QZ45</accession>
<evidence type="ECO:0000313" key="1">
    <source>
        <dbReference type="EMBL" id="DAE24089.1"/>
    </source>
</evidence>
<organism evidence="1">
    <name type="scientific">Siphoviridae sp. ctg6Y13</name>
    <dbReference type="NCBI Taxonomy" id="2826419"/>
    <lineage>
        <taxon>Viruses</taxon>
        <taxon>Duplodnaviria</taxon>
        <taxon>Heunggongvirae</taxon>
        <taxon>Uroviricota</taxon>
        <taxon>Caudoviricetes</taxon>
    </lineage>
</organism>
<reference evidence="1" key="1">
    <citation type="journal article" date="2021" name="Proc. Natl. Acad. Sci. U.S.A.">
        <title>A Catalog of Tens of Thousands of Viruses from Human Metagenomes Reveals Hidden Associations with Chronic Diseases.</title>
        <authorList>
            <person name="Tisza M.J."/>
            <person name="Buck C.B."/>
        </authorList>
    </citation>
    <scope>NUCLEOTIDE SEQUENCE</scope>
    <source>
        <strain evidence="1">Ctg6Y13</strain>
    </source>
</reference>
<dbReference type="EMBL" id="BK015766">
    <property type="protein sequence ID" value="DAE24089.1"/>
    <property type="molecule type" value="Genomic_DNA"/>
</dbReference>
<proteinExistence type="predicted"/>
<protein>
    <submittedName>
        <fullName evidence="1">Uncharacterized protein</fullName>
    </submittedName>
</protein>
<name>A0A8S5QZ45_9CAUD</name>
<sequence length="104" mass="11526">MKNNTLTVKQCAERVEKTESAVRIGLQRGGYKFGTAIQTVPPTPSRPRGGWDYHIPKEAVEHYMKYGNFPVIIVNGDDVTKLVHSLANNIAADMIKKGGIEDEN</sequence>